<keyword evidence="1" id="KW-1133">Transmembrane helix</keyword>
<evidence type="ECO:0000256" key="1">
    <source>
        <dbReference type="SAM" id="Phobius"/>
    </source>
</evidence>
<feature type="transmembrane region" description="Helical" evidence="1">
    <location>
        <begin position="34"/>
        <end position="52"/>
    </location>
</feature>
<reference evidence="2 3" key="1">
    <citation type="submission" date="2014-01" db="EMBL/GenBank/DDBJ databases">
        <title>Plasmidome dynamics in the species complex Clostridium novyi sensu lato converts strains of independent lineages into distinctly different pathogens.</title>
        <authorList>
            <person name="Skarin H."/>
            <person name="Segerman B."/>
        </authorList>
    </citation>
    <scope>NUCLEOTIDE SEQUENCE [LARGE SCALE GENOMIC DNA]</scope>
    <source>
        <strain evidence="2 3">4552</strain>
    </source>
</reference>
<gene>
    <name evidence="2" type="ORF">Z968_10335</name>
</gene>
<keyword evidence="1" id="KW-0812">Transmembrane</keyword>
<keyword evidence="1" id="KW-0472">Membrane</keyword>
<proteinExistence type="predicted"/>
<dbReference type="Proteomes" id="UP000030012">
    <property type="component" value="Unassembled WGS sequence"/>
</dbReference>
<feature type="transmembrane region" description="Helical" evidence="1">
    <location>
        <begin position="9"/>
        <end position="28"/>
    </location>
</feature>
<evidence type="ECO:0000313" key="2">
    <source>
        <dbReference type="EMBL" id="KGM94986.1"/>
    </source>
</evidence>
<dbReference type="RefSeq" id="WP_039255945.1">
    <property type="nucleotide sequence ID" value="NZ_JENJ01000051.1"/>
</dbReference>
<protein>
    <submittedName>
        <fullName evidence="2">Stage III sporulation protein AF</fullName>
    </submittedName>
</protein>
<dbReference type="NCBIfam" id="TIGR02896">
    <property type="entry name" value="spore_III_AF"/>
    <property type="match status" value="1"/>
</dbReference>
<organism evidence="2 3">
    <name type="scientific">Clostridium novyi A str. 4552</name>
    <dbReference type="NCBI Taxonomy" id="1444289"/>
    <lineage>
        <taxon>Bacteria</taxon>
        <taxon>Bacillati</taxon>
        <taxon>Bacillota</taxon>
        <taxon>Clostridia</taxon>
        <taxon>Eubacteriales</taxon>
        <taxon>Clostridiaceae</taxon>
        <taxon>Clostridium</taxon>
    </lineage>
</organism>
<accession>A0A0A0I3T3</accession>
<comment type="caution">
    <text evidence="2">The sequence shown here is derived from an EMBL/GenBank/DDBJ whole genome shotgun (WGS) entry which is preliminary data.</text>
</comment>
<dbReference type="Pfam" id="PF09581">
    <property type="entry name" value="Spore_III_AF"/>
    <property type="match status" value="1"/>
</dbReference>
<evidence type="ECO:0000313" key="3">
    <source>
        <dbReference type="Proteomes" id="UP000030012"/>
    </source>
</evidence>
<dbReference type="EMBL" id="JENJ01000051">
    <property type="protein sequence ID" value="KGM94986.1"/>
    <property type="molecule type" value="Genomic_DNA"/>
</dbReference>
<dbReference type="AlphaFoldDB" id="A0A0A0I3T3"/>
<dbReference type="InterPro" id="IPR014245">
    <property type="entry name" value="Spore_III_AF"/>
</dbReference>
<sequence length="194" mass="22596">MIVSIKQWVINICTAIFFITAVEMILPNNSMKKYAKFVLGLILITVILNPIIKLFNRSFNFEGYINSAAQYIDQKQYKNNYGKYKTESIDNTSEVFANNLEKLCNKKLKDKYPNDNYNVKVKVSYNDEKEKFDIQEINVGIKEEEVKKIRKITIDKTKEVNTKKVIEKGKSSKIINYLSESIDVPKKKIKVYKA</sequence>
<name>A0A0A0I3T3_CLONO</name>
<dbReference type="OrthoDB" id="2375554at2"/>